<dbReference type="InterPro" id="IPR000668">
    <property type="entry name" value="Peptidase_C1A_C"/>
</dbReference>
<dbReference type="Gene3D" id="3.90.70.10">
    <property type="entry name" value="Cysteine proteinases"/>
    <property type="match status" value="1"/>
</dbReference>
<dbReference type="Pfam" id="PF00112">
    <property type="entry name" value="Peptidase_C1"/>
    <property type="match status" value="1"/>
</dbReference>
<evidence type="ECO:0000256" key="2">
    <source>
        <dbReference type="SAM" id="SignalP"/>
    </source>
</evidence>
<reference evidence="4" key="1">
    <citation type="journal article" date="2024" name="Syst. Appl. Microbiol.">
        <title>First single-strain enrichments of Electrothrix cable bacteria, description of E. aestuarii sp. nov. and E. rattekaaiensis sp. nov., and proposal of a cable bacteria taxonomy following the rules of the SeqCode.</title>
        <authorList>
            <person name="Plum-Jensen L.E."/>
            <person name="Schramm A."/>
            <person name="Marshall I.P.G."/>
        </authorList>
    </citation>
    <scope>NUCLEOTIDE SEQUENCE</scope>
    <source>
        <strain evidence="4">Rat1</strain>
    </source>
</reference>
<dbReference type="InterPro" id="IPR013128">
    <property type="entry name" value="Peptidase_C1A"/>
</dbReference>
<accession>A0AAU8LUX8</accession>
<gene>
    <name evidence="4" type="ORF">Q3M24_20750</name>
</gene>
<protein>
    <submittedName>
        <fullName evidence="4">C1 family peptidase</fullName>
    </submittedName>
</protein>
<reference evidence="4" key="2">
    <citation type="submission" date="2024-06" db="EMBL/GenBank/DDBJ databases">
        <authorList>
            <person name="Plum-Jensen L.E."/>
            <person name="Schramm A."/>
            <person name="Marshall I.P.G."/>
        </authorList>
    </citation>
    <scope>NUCLEOTIDE SEQUENCE</scope>
    <source>
        <strain evidence="4">Rat1</strain>
    </source>
</reference>
<evidence type="ECO:0000256" key="1">
    <source>
        <dbReference type="ARBA" id="ARBA00008455"/>
    </source>
</evidence>
<organism evidence="4">
    <name type="scientific">Candidatus Electrothrix aestuarii</name>
    <dbReference type="NCBI Taxonomy" id="3062594"/>
    <lineage>
        <taxon>Bacteria</taxon>
        <taxon>Pseudomonadati</taxon>
        <taxon>Thermodesulfobacteriota</taxon>
        <taxon>Desulfobulbia</taxon>
        <taxon>Desulfobulbales</taxon>
        <taxon>Desulfobulbaceae</taxon>
        <taxon>Candidatus Electrothrix</taxon>
    </lineage>
</organism>
<dbReference type="InterPro" id="IPR025660">
    <property type="entry name" value="Pept_his_AS"/>
</dbReference>
<dbReference type="PROSITE" id="PS00639">
    <property type="entry name" value="THIOL_PROTEASE_HIS"/>
    <property type="match status" value="1"/>
</dbReference>
<dbReference type="AlphaFoldDB" id="A0AAU8LUX8"/>
<name>A0AAU8LUX8_9BACT</name>
<dbReference type="SMART" id="SM00645">
    <property type="entry name" value="Pept_C1"/>
    <property type="match status" value="1"/>
</dbReference>
<dbReference type="EMBL" id="CP159373">
    <property type="protein sequence ID" value="XCN72690.1"/>
    <property type="molecule type" value="Genomic_DNA"/>
</dbReference>
<dbReference type="InterPro" id="IPR000169">
    <property type="entry name" value="Pept_cys_AS"/>
</dbReference>
<dbReference type="SUPFAM" id="SSF54001">
    <property type="entry name" value="Cysteine proteinases"/>
    <property type="match status" value="1"/>
</dbReference>
<dbReference type="PANTHER" id="PTHR12411">
    <property type="entry name" value="CYSTEINE PROTEASE FAMILY C1-RELATED"/>
    <property type="match status" value="1"/>
</dbReference>
<evidence type="ECO:0000313" key="4">
    <source>
        <dbReference type="EMBL" id="XCN72690.1"/>
    </source>
</evidence>
<feature type="chain" id="PRO_5043369752" evidence="2">
    <location>
        <begin position="29"/>
        <end position="517"/>
    </location>
</feature>
<feature type="domain" description="Peptidase C1A papain C-terminal" evidence="3">
    <location>
        <begin position="63"/>
        <end position="278"/>
    </location>
</feature>
<dbReference type="GO" id="GO:0008234">
    <property type="term" value="F:cysteine-type peptidase activity"/>
    <property type="evidence" value="ECO:0007669"/>
    <property type="project" value="InterPro"/>
</dbReference>
<keyword evidence="2" id="KW-0732">Signal</keyword>
<evidence type="ECO:0000259" key="3">
    <source>
        <dbReference type="SMART" id="SM00645"/>
    </source>
</evidence>
<dbReference type="PRINTS" id="PR00705">
    <property type="entry name" value="PAPAIN"/>
</dbReference>
<dbReference type="KEGG" id="eaj:Q3M24_20750"/>
<dbReference type="GO" id="GO:0006508">
    <property type="term" value="P:proteolysis"/>
    <property type="evidence" value="ECO:0007669"/>
    <property type="project" value="InterPro"/>
</dbReference>
<sequence>MKKLNRRTTIFALVLAFCFTCLTGPGFAKSQKPKSYPLGDIPLPKEIYKKHLKLSAMDMAGELPASYDARKDGIVTSAKNQGSCGSCWAFASVGAMESHLLRAYNVGPEDLSEQQQVSCNTAMWGCSGGSANAIRFWEGDGPSDEDYFPYTASDTTTCINEEGAQLNYRVTGWHTVAEADFKNSLYTYGPSYWRYTVHGDFYTYWNYGQPGEVYINTAADVKGGHAVLLIGWDDSKQAYLCKNSWGEFGGPNGDGTFWIAYSGHANDLGFGMANFSLTSLACSSDAECDDGVYCNGQETCNVSTGACEAGTAITCGSDGSFCNGEEVCNEATQSCGSTGDPCGLGTVCDEAADFCASLCGNGVCDAGENCSSCPSDCIGGTAGGTCGGCFKGKCDDICQSNKEDYSCSDCWSSYCCGDGTCEGEENSTNCAIDCPVPVCGDGVCDAEEDNSTCPADCPVAAQEICDNGLDDDSDGAIDCADSDCFASAACQCGGKNAACQSGSECCSNVCRNGKCAP</sequence>
<feature type="signal peptide" evidence="2">
    <location>
        <begin position="1"/>
        <end position="28"/>
    </location>
</feature>
<proteinExistence type="inferred from homology"/>
<dbReference type="PROSITE" id="PS00139">
    <property type="entry name" value="THIOL_PROTEASE_CYS"/>
    <property type="match status" value="1"/>
</dbReference>
<dbReference type="InterPro" id="IPR038765">
    <property type="entry name" value="Papain-like_cys_pep_sf"/>
</dbReference>
<comment type="similarity">
    <text evidence="1">Belongs to the peptidase C1 family.</text>
</comment>